<reference evidence="2" key="1">
    <citation type="submission" date="2023-07" db="EMBL/GenBank/DDBJ databases">
        <title>30 novel species of actinomycetes from the DSMZ collection.</title>
        <authorList>
            <person name="Nouioui I."/>
        </authorList>
    </citation>
    <scope>NUCLEOTIDE SEQUENCE [LARGE SCALE GENOMIC DNA]</scope>
    <source>
        <strain evidence="2">DSM 44917</strain>
    </source>
</reference>
<keyword evidence="2" id="KW-1185">Reference proteome</keyword>
<dbReference type="RefSeq" id="WP_311629760.1">
    <property type="nucleotide sequence ID" value="NZ_JAVREN010000008.1"/>
</dbReference>
<protein>
    <submittedName>
        <fullName evidence="1">Uncharacterized protein</fullName>
    </submittedName>
</protein>
<sequence length="78" mass="7997">MYPEGDVHVCGPPPELAGVDLEARLSPGQWAQAECVRCGTSLAGVAEEGTRALGPVFDRVGRAFTLRACAPGCGGVGR</sequence>
<dbReference type="EMBL" id="JAVREN010000008">
    <property type="protein sequence ID" value="MDT0306822.1"/>
    <property type="molecule type" value="Genomic_DNA"/>
</dbReference>
<proteinExistence type="predicted"/>
<accession>A0ABU2L5P4</accession>
<organism evidence="1 2">
    <name type="scientific">Streptomyces boetiae</name>
    <dbReference type="NCBI Taxonomy" id="3075541"/>
    <lineage>
        <taxon>Bacteria</taxon>
        <taxon>Bacillati</taxon>
        <taxon>Actinomycetota</taxon>
        <taxon>Actinomycetes</taxon>
        <taxon>Kitasatosporales</taxon>
        <taxon>Streptomycetaceae</taxon>
        <taxon>Streptomyces</taxon>
    </lineage>
</organism>
<evidence type="ECO:0000313" key="2">
    <source>
        <dbReference type="Proteomes" id="UP001183388"/>
    </source>
</evidence>
<gene>
    <name evidence="1" type="ORF">RM780_07580</name>
</gene>
<evidence type="ECO:0000313" key="1">
    <source>
        <dbReference type="EMBL" id="MDT0306822.1"/>
    </source>
</evidence>
<dbReference type="Proteomes" id="UP001183388">
    <property type="component" value="Unassembled WGS sequence"/>
</dbReference>
<comment type="caution">
    <text evidence="1">The sequence shown here is derived from an EMBL/GenBank/DDBJ whole genome shotgun (WGS) entry which is preliminary data.</text>
</comment>
<name>A0ABU2L5P4_9ACTN</name>